<proteinExistence type="predicted"/>
<evidence type="ECO:0000313" key="1">
    <source>
        <dbReference type="EMBL" id="MFD2522954.1"/>
    </source>
</evidence>
<comment type="caution">
    <text evidence="1">The sequence shown here is derived from an EMBL/GenBank/DDBJ whole genome shotgun (WGS) entry which is preliminary data.</text>
</comment>
<protein>
    <submittedName>
        <fullName evidence="1">Uncharacterized protein</fullName>
    </submittedName>
</protein>
<dbReference type="Proteomes" id="UP001597510">
    <property type="component" value="Unassembled WGS sequence"/>
</dbReference>
<keyword evidence="2" id="KW-1185">Reference proteome</keyword>
<accession>A0ABW5JBN9</accession>
<organism evidence="1 2">
    <name type="scientific">Emticicia soli</name>
    <dbReference type="NCBI Taxonomy" id="2027878"/>
    <lineage>
        <taxon>Bacteria</taxon>
        <taxon>Pseudomonadati</taxon>
        <taxon>Bacteroidota</taxon>
        <taxon>Cytophagia</taxon>
        <taxon>Cytophagales</taxon>
        <taxon>Leadbetterellaceae</taxon>
        <taxon>Emticicia</taxon>
    </lineage>
</organism>
<name>A0ABW5JBN9_9BACT</name>
<evidence type="ECO:0000313" key="2">
    <source>
        <dbReference type="Proteomes" id="UP001597510"/>
    </source>
</evidence>
<sequence length="42" mass="4850">MESLKHTQRKWALPTAPSRIKVLIDKTLIAFYEAVSKVFCTK</sequence>
<dbReference type="RefSeq" id="WP_340240616.1">
    <property type="nucleotide sequence ID" value="NZ_JBBEWC010000023.1"/>
</dbReference>
<reference evidence="2" key="1">
    <citation type="journal article" date="2019" name="Int. J. Syst. Evol. Microbiol.">
        <title>The Global Catalogue of Microorganisms (GCM) 10K type strain sequencing project: providing services to taxonomists for standard genome sequencing and annotation.</title>
        <authorList>
            <consortium name="The Broad Institute Genomics Platform"/>
            <consortium name="The Broad Institute Genome Sequencing Center for Infectious Disease"/>
            <person name="Wu L."/>
            <person name="Ma J."/>
        </authorList>
    </citation>
    <scope>NUCLEOTIDE SEQUENCE [LARGE SCALE GENOMIC DNA]</scope>
    <source>
        <strain evidence="2">KCTC 52344</strain>
    </source>
</reference>
<gene>
    <name evidence="1" type="ORF">ACFSR2_18810</name>
</gene>
<dbReference type="EMBL" id="JBHULC010000027">
    <property type="protein sequence ID" value="MFD2522954.1"/>
    <property type="molecule type" value="Genomic_DNA"/>
</dbReference>